<accession>A0A177SAQ1</accession>
<dbReference type="Proteomes" id="UP000077752">
    <property type="component" value="Unassembled WGS sequence"/>
</dbReference>
<protein>
    <submittedName>
        <fullName evidence="1">Uncharacterized protein</fullName>
    </submittedName>
</protein>
<proteinExistence type="predicted"/>
<comment type="caution">
    <text evidence="1">The sequence shown here is derived from an EMBL/GenBank/DDBJ whole genome shotgun (WGS) entry which is preliminary data.</text>
</comment>
<gene>
    <name evidence="1" type="ORF">AYO28_02940</name>
</gene>
<reference evidence="1 2" key="1">
    <citation type="submission" date="2016-03" db="EMBL/GenBank/DDBJ databases">
        <title>Draft Genome Assembly of Pseudomonas putida strain CBF10-2.</title>
        <authorList>
            <person name="Iyer R.S."/>
            <person name="Damania A."/>
        </authorList>
    </citation>
    <scope>NUCLEOTIDE SEQUENCE [LARGE SCALE GENOMIC DNA]</scope>
    <source>
        <strain evidence="1 2">CBF10-2</strain>
    </source>
</reference>
<name>A0A177SAQ1_PSEPU</name>
<sequence>MYGYTVSDWVTLERSPGDEVCIGREGLFGRTPGEVSGVHAPLCTVGMGRQLMVPDQFSDQTMCFGGVSCGVDRCFAQHYLLMKPEQTPIRTAW</sequence>
<dbReference type="AlphaFoldDB" id="A0A177SAQ1"/>
<evidence type="ECO:0000313" key="1">
    <source>
        <dbReference type="EMBL" id="OAI84854.1"/>
    </source>
</evidence>
<dbReference type="EMBL" id="LUCV01000049">
    <property type="protein sequence ID" value="OAI84854.1"/>
    <property type="molecule type" value="Genomic_DNA"/>
</dbReference>
<evidence type="ECO:0000313" key="2">
    <source>
        <dbReference type="Proteomes" id="UP000077752"/>
    </source>
</evidence>
<organism evidence="1 2">
    <name type="scientific">Pseudomonas putida</name>
    <name type="common">Arthrobacter siderocapsulatus</name>
    <dbReference type="NCBI Taxonomy" id="303"/>
    <lineage>
        <taxon>Bacteria</taxon>
        <taxon>Pseudomonadati</taxon>
        <taxon>Pseudomonadota</taxon>
        <taxon>Gammaproteobacteria</taxon>
        <taxon>Pseudomonadales</taxon>
        <taxon>Pseudomonadaceae</taxon>
        <taxon>Pseudomonas</taxon>
    </lineage>
</organism>